<protein>
    <submittedName>
        <fullName evidence="2">Uncharacterized protein</fullName>
    </submittedName>
</protein>
<keyword evidence="1" id="KW-0472">Membrane</keyword>
<feature type="transmembrane region" description="Helical" evidence="1">
    <location>
        <begin position="81"/>
        <end position="103"/>
    </location>
</feature>
<evidence type="ECO:0000313" key="3">
    <source>
        <dbReference type="Proteomes" id="UP000054107"/>
    </source>
</evidence>
<dbReference type="AlphaFoldDB" id="A0A0B7NAY1"/>
<sequence length="615" mass="70498">MSSLPSLGWKIISQSLPLSFDSDQLNPDSGQLVLQSLPKQTFRKPISSTHTERNKMSSNVAYHRLQPQKELKGSLLFKYRLAKALTMVSLLAIIVMAASSIFYPNFTYTENSVQQNTNQQKTDSQQAQVERCHLPAIMKMPTSPDGTYTPPTPHHSLVRAVGFASNEEYQEYCQLYDAALGGFSDEWRYNEKGECGNWQERYTNLHKKDLTYLEQYKEGIFPEDIDTDNRPRFVSYLCKEVPKNSNRGCGGLADRMGGMISTFFYALLTDRAYLLNWAPMNPLPLEAIWERPHVDWSHDPEEMEALFTDSTNPLLGYQKVDTLNKKLKNLTNIMFPDGGNTDLKELWNGTVKYSYIEVRSNRGYIIRTFNIHEKYRKMLNQMGLTKENAFRCITNFLFRPTIGSRRFLNAYKKLFEMESMLSIGIQVRTDDNALANPQYDVNGLEKWGHFLKCAGELASFKKKDHHKHIVFFLVTDSAHLRDEFVALNTNRELAKAYIGEDIVDISSMVITGLPIEHIEPDQIAKYINVEVHKEVNLQRMTPGVNSAYMENWLLGETQYRVISIQGYGKMASFYSGDDKTSISMPKPSDKHPFPVCNSDKSFTTFDWLSTTWSLG</sequence>
<gene>
    <name evidence="2" type="primary">PARPA_06554.1 scaffold 22734</name>
</gene>
<proteinExistence type="predicted"/>
<evidence type="ECO:0000313" key="2">
    <source>
        <dbReference type="EMBL" id="CEP12583.1"/>
    </source>
</evidence>
<name>A0A0B7NAY1_9FUNG</name>
<keyword evidence="1" id="KW-0812">Transmembrane</keyword>
<evidence type="ECO:0000256" key="1">
    <source>
        <dbReference type="SAM" id="Phobius"/>
    </source>
</evidence>
<dbReference type="OrthoDB" id="428346at2759"/>
<dbReference type="STRING" id="35722.A0A0B7NAY1"/>
<dbReference type="EMBL" id="LN728061">
    <property type="protein sequence ID" value="CEP12583.1"/>
    <property type="molecule type" value="Genomic_DNA"/>
</dbReference>
<dbReference type="Proteomes" id="UP000054107">
    <property type="component" value="Unassembled WGS sequence"/>
</dbReference>
<reference evidence="2 3" key="1">
    <citation type="submission" date="2014-09" db="EMBL/GenBank/DDBJ databases">
        <authorList>
            <person name="Ellenberger Sabrina"/>
        </authorList>
    </citation>
    <scope>NUCLEOTIDE SEQUENCE [LARGE SCALE GENOMIC DNA]</scope>
    <source>
        <strain evidence="2 3">CBS 412.66</strain>
    </source>
</reference>
<accession>A0A0B7NAY1</accession>
<keyword evidence="3" id="KW-1185">Reference proteome</keyword>
<keyword evidence="1" id="KW-1133">Transmembrane helix</keyword>
<organism evidence="2 3">
    <name type="scientific">Parasitella parasitica</name>
    <dbReference type="NCBI Taxonomy" id="35722"/>
    <lineage>
        <taxon>Eukaryota</taxon>
        <taxon>Fungi</taxon>
        <taxon>Fungi incertae sedis</taxon>
        <taxon>Mucoromycota</taxon>
        <taxon>Mucoromycotina</taxon>
        <taxon>Mucoromycetes</taxon>
        <taxon>Mucorales</taxon>
        <taxon>Mucorineae</taxon>
        <taxon>Mucoraceae</taxon>
        <taxon>Parasitella</taxon>
    </lineage>
</organism>